<dbReference type="Proteomes" id="UP000655044">
    <property type="component" value="Unassembled WGS sequence"/>
</dbReference>
<proteinExistence type="predicted"/>
<sequence>MDTDGWIRYNGRVFIIAEPLPDRGLIVCGAHVTSFDPGDTFWVKSSLSSVSNECVEVARPSGGPVLVRDSKDLSGPVLAFTQSEWRAFLARVRSDGFGS</sequence>
<gene>
    <name evidence="2" type="ORF">Pro02_26440</name>
</gene>
<evidence type="ECO:0000313" key="2">
    <source>
        <dbReference type="EMBL" id="GIH84236.1"/>
    </source>
</evidence>
<comment type="caution">
    <text evidence="2">The sequence shown here is derived from an EMBL/GenBank/DDBJ whole genome shotgun (WGS) entry which is preliminary data.</text>
</comment>
<feature type="domain" description="DUF397" evidence="1">
    <location>
        <begin position="42"/>
        <end position="93"/>
    </location>
</feature>
<dbReference type="InterPro" id="IPR007278">
    <property type="entry name" value="DUF397"/>
</dbReference>
<reference evidence="2" key="1">
    <citation type="submission" date="2021-01" db="EMBL/GenBank/DDBJ databases">
        <title>Whole genome shotgun sequence of Planobispora rosea NBRC 15558.</title>
        <authorList>
            <person name="Komaki H."/>
            <person name="Tamura T."/>
        </authorList>
    </citation>
    <scope>NUCLEOTIDE SEQUENCE</scope>
    <source>
        <strain evidence="2">NBRC 15558</strain>
    </source>
</reference>
<accession>A0A8J3RW76</accession>
<evidence type="ECO:0000313" key="3">
    <source>
        <dbReference type="Proteomes" id="UP000655044"/>
    </source>
</evidence>
<dbReference type="Pfam" id="PF04149">
    <property type="entry name" value="DUF397"/>
    <property type="match status" value="1"/>
</dbReference>
<name>A0A8J3RW76_PLARO</name>
<keyword evidence="3" id="KW-1185">Reference proteome</keyword>
<organism evidence="2 3">
    <name type="scientific">Planobispora rosea</name>
    <dbReference type="NCBI Taxonomy" id="35762"/>
    <lineage>
        <taxon>Bacteria</taxon>
        <taxon>Bacillati</taxon>
        <taxon>Actinomycetota</taxon>
        <taxon>Actinomycetes</taxon>
        <taxon>Streptosporangiales</taxon>
        <taxon>Streptosporangiaceae</taxon>
        <taxon>Planobispora</taxon>
    </lineage>
</organism>
<evidence type="ECO:0000259" key="1">
    <source>
        <dbReference type="Pfam" id="PF04149"/>
    </source>
</evidence>
<dbReference type="AlphaFoldDB" id="A0A8J3RW76"/>
<dbReference type="EMBL" id="BOOI01000021">
    <property type="protein sequence ID" value="GIH84236.1"/>
    <property type="molecule type" value="Genomic_DNA"/>
</dbReference>
<protein>
    <recommendedName>
        <fullName evidence="1">DUF397 domain-containing protein</fullName>
    </recommendedName>
</protein>